<organism evidence="1 2">
    <name type="scientific">Blumeria graminis f. sp. triticale</name>
    <dbReference type="NCBI Taxonomy" id="1689686"/>
    <lineage>
        <taxon>Eukaryota</taxon>
        <taxon>Fungi</taxon>
        <taxon>Dikarya</taxon>
        <taxon>Ascomycota</taxon>
        <taxon>Pezizomycotina</taxon>
        <taxon>Leotiomycetes</taxon>
        <taxon>Erysiphales</taxon>
        <taxon>Erysiphaceae</taxon>
        <taxon>Blumeria</taxon>
    </lineage>
</organism>
<evidence type="ECO:0000313" key="1">
    <source>
        <dbReference type="EMBL" id="CAD6500357.1"/>
    </source>
</evidence>
<protein>
    <submittedName>
        <fullName evidence="1">BgTH12-07534</fullName>
    </submittedName>
</protein>
<reference evidence="1" key="1">
    <citation type="submission" date="2020-10" db="EMBL/GenBank/DDBJ databases">
        <authorList>
            <person name="Muller C M."/>
        </authorList>
    </citation>
    <scope>NUCLEOTIDE SEQUENCE</scope>
    <source>
        <strain evidence="1">THUN-12</strain>
    </source>
</reference>
<accession>A0A9W4D1S6</accession>
<proteinExistence type="predicted"/>
<comment type="caution">
    <text evidence="1">The sequence shown here is derived from an EMBL/GenBank/DDBJ whole genome shotgun (WGS) entry which is preliminary data.</text>
</comment>
<dbReference type="EMBL" id="CAJHIT010000003">
    <property type="protein sequence ID" value="CAD6500357.1"/>
    <property type="molecule type" value="Genomic_DNA"/>
</dbReference>
<name>A0A9W4D1S6_BLUGR</name>
<gene>
    <name evidence="1" type="ORF">BGTH12_LOCUS1715</name>
</gene>
<evidence type="ECO:0000313" key="2">
    <source>
        <dbReference type="Proteomes" id="UP000683417"/>
    </source>
</evidence>
<sequence>MIVQSDPLMSYR</sequence>
<dbReference type="Proteomes" id="UP000683417">
    <property type="component" value="Unassembled WGS sequence"/>
</dbReference>